<keyword evidence="2" id="KW-0489">Methyltransferase</keyword>
<dbReference type="SUPFAM" id="SSF53335">
    <property type="entry name" value="S-adenosyl-L-methionine-dependent methyltransferases"/>
    <property type="match status" value="1"/>
</dbReference>
<feature type="domain" description="Methyltransferase" evidence="1">
    <location>
        <begin position="102"/>
        <end position="198"/>
    </location>
</feature>
<dbReference type="Proteomes" id="UP000636505">
    <property type="component" value="Unassembled WGS sequence"/>
</dbReference>
<keyword evidence="2" id="KW-0808">Transferase</keyword>
<dbReference type="Pfam" id="PF13649">
    <property type="entry name" value="Methyltransf_25"/>
    <property type="match status" value="1"/>
</dbReference>
<accession>A0A8J7AMK7</accession>
<dbReference type="InterPro" id="IPR050508">
    <property type="entry name" value="Methyltransf_Superfamily"/>
</dbReference>
<dbReference type="EMBL" id="JADEXG010000014">
    <property type="protein sequence ID" value="MBE9077229.1"/>
    <property type="molecule type" value="Genomic_DNA"/>
</dbReference>
<dbReference type="CDD" id="cd02440">
    <property type="entry name" value="AdoMet_MTases"/>
    <property type="match status" value="1"/>
</dbReference>
<proteinExistence type="predicted"/>
<dbReference type="InterPro" id="IPR041698">
    <property type="entry name" value="Methyltransf_25"/>
</dbReference>
<comment type="caution">
    <text evidence="2">The sequence shown here is derived from an EMBL/GenBank/DDBJ whole genome shotgun (WGS) entry which is preliminary data.</text>
</comment>
<dbReference type="InterPro" id="IPR029063">
    <property type="entry name" value="SAM-dependent_MTases_sf"/>
</dbReference>
<evidence type="ECO:0000259" key="1">
    <source>
        <dbReference type="Pfam" id="PF13649"/>
    </source>
</evidence>
<protein>
    <submittedName>
        <fullName evidence="2">Class I SAM-dependent methyltransferase</fullName>
    </submittedName>
</protein>
<dbReference type="PANTHER" id="PTHR42912:SF80">
    <property type="entry name" value="METHYLTRANSFERASE DOMAIN-CONTAINING PROTEIN"/>
    <property type="match status" value="1"/>
</dbReference>
<dbReference type="PANTHER" id="PTHR42912">
    <property type="entry name" value="METHYLTRANSFERASE"/>
    <property type="match status" value="1"/>
</dbReference>
<evidence type="ECO:0000313" key="2">
    <source>
        <dbReference type="EMBL" id="MBE9077229.1"/>
    </source>
</evidence>
<sequence length="271" mass="29797">MATGQDTLFERFLAPVLGQLLDREAMLQLRRSVDWAAAADQFGAVGYPDYYQTGNFHGIEGGYLSPDAAVTYDPITQYVLPPNETWVRQNLVDTIQGQPRRILDLGCGTGSTTLLLKQAFPKAEVIGLDLSPYMLAVAEQKATAEGLSVTWIQGDAAQVPFADASFDLVSASLLFHETPPSVARAVLAESHRLLKPAGEIAILDGNQRTLRWAGWLNDIFEEPYIREYASGSLDAWMGAAGFESVRTEDFWMIHQVTHGVKPADYSLPAYK</sequence>
<dbReference type="Gene3D" id="3.40.50.150">
    <property type="entry name" value="Vaccinia Virus protein VP39"/>
    <property type="match status" value="1"/>
</dbReference>
<keyword evidence="3" id="KW-1185">Reference proteome</keyword>
<name>A0A8J7AMK7_9CYAN</name>
<evidence type="ECO:0000313" key="3">
    <source>
        <dbReference type="Proteomes" id="UP000636505"/>
    </source>
</evidence>
<reference evidence="2" key="1">
    <citation type="submission" date="2020-10" db="EMBL/GenBank/DDBJ databases">
        <authorList>
            <person name="Castelo-Branco R."/>
            <person name="Eusebio N."/>
            <person name="Adriana R."/>
            <person name="Vieira A."/>
            <person name="Brugerolle De Fraissinette N."/>
            <person name="Rezende De Castro R."/>
            <person name="Schneider M.P."/>
            <person name="Vasconcelos V."/>
            <person name="Leao P.N."/>
        </authorList>
    </citation>
    <scope>NUCLEOTIDE SEQUENCE</scope>
    <source>
        <strain evidence="2">LEGE 07310</strain>
    </source>
</reference>
<dbReference type="RefSeq" id="WP_193905893.1">
    <property type="nucleotide sequence ID" value="NZ_JADEXG010000014.1"/>
</dbReference>
<dbReference type="GO" id="GO:0008168">
    <property type="term" value="F:methyltransferase activity"/>
    <property type="evidence" value="ECO:0007669"/>
    <property type="project" value="UniProtKB-KW"/>
</dbReference>
<dbReference type="AlphaFoldDB" id="A0A8J7AMK7"/>
<organism evidence="2 3">
    <name type="scientific">Vasconcelosia minhoensis LEGE 07310</name>
    <dbReference type="NCBI Taxonomy" id="915328"/>
    <lineage>
        <taxon>Bacteria</taxon>
        <taxon>Bacillati</taxon>
        <taxon>Cyanobacteriota</taxon>
        <taxon>Cyanophyceae</taxon>
        <taxon>Nodosilineales</taxon>
        <taxon>Cymatolegaceae</taxon>
        <taxon>Vasconcelosia</taxon>
        <taxon>Vasconcelosia minhoensis</taxon>
    </lineage>
</organism>
<gene>
    <name evidence="2" type="ORF">IQ241_07965</name>
</gene>
<dbReference type="GO" id="GO:0032259">
    <property type="term" value="P:methylation"/>
    <property type="evidence" value="ECO:0007669"/>
    <property type="project" value="UniProtKB-KW"/>
</dbReference>